<dbReference type="GO" id="GO:0008610">
    <property type="term" value="P:lipid biosynthetic process"/>
    <property type="evidence" value="ECO:0007669"/>
    <property type="project" value="UniProtKB-ARBA"/>
</dbReference>
<dbReference type="InterPro" id="IPR001242">
    <property type="entry name" value="Condensation_dom"/>
</dbReference>
<evidence type="ECO:0000313" key="3">
    <source>
        <dbReference type="EMBL" id="KUN00470.1"/>
    </source>
</evidence>
<evidence type="ECO:0000256" key="1">
    <source>
        <dbReference type="SAM" id="MobiDB-lite"/>
    </source>
</evidence>
<dbReference type="PANTHER" id="PTHR45527">
    <property type="entry name" value="NONRIBOSOMAL PEPTIDE SYNTHETASE"/>
    <property type="match status" value="1"/>
</dbReference>
<dbReference type="InterPro" id="IPR023213">
    <property type="entry name" value="CAT-like_dom_sf"/>
</dbReference>
<dbReference type="GO" id="GO:0043041">
    <property type="term" value="P:amino acid activation for nonribosomal peptide biosynthetic process"/>
    <property type="evidence" value="ECO:0007669"/>
    <property type="project" value="TreeGrafter"/>
</dbReference>
<dbReference type="Gene3D" id="3.30.559.30">
    <property type="entry name" value="Nonribosomal peptide synthetase, condensation domain"/>
    <property type="match status" value="2"/>
</dbReference>
<dbReference type="GO" id="GO:0031177">
    <property type="term" value="F:phosphopantetheine binding"/>
    <property type="evidence" value="ECO:0007669"/>
    <property type="project" value="TreeGrafter"/>
</dbReference>
<dbReference type="EMBL" id="LMWN01000049">
    <property type="protein sequence ID" value="KUN00470.1"/>
    <property type="molecule type" value="Genomic_DNA"/>
</dbReference>
<protein>
    <recommendedName>
        <fullName evidence="2">Condensation domain-containing protein</fullName>
    </recommendedName>
</protein>
<dbReference type="AlphaFoldDB" id="A0A101NWB6"/>
<feature type="domain" description="Condensation" evidence="2">
    <location>
        <begin position="522"/>
        <end position="848"/>
    </location>
</feature>
<evidence type="ECO:0000259" key="2">
    <source>
        <dbReference type="Pfam" id="PF00668"/>
    </source>
</evidence>
<dbReference type="GO" id="GO:0003824">
    <property type="term" value="F:catalytic activity"/>
    <property type="evidence" value="ECO:0007669"/>
    <property type="project" value="InterPro"/>
</dbReference>
<reference evidence="3 4" key="1">
    <citation type="submission" date="2015-10" db="EMBL/GenBank/DDBJ databases">
        <title>Draft genome sequence of Streptomyces yokosukanensis DSM 40224, type strain for the species Streptomyces yokosukanensis.</title>
        <authorList>
            <person name="Ruckert C."/>
            <person name="Winkler A."/>
            <person name="Kalinowski J."/>
            <person name="Kampfer P."/>
            <person name="Glaeser S."/>
        </authorList>
    </citation>
    <scope>NUCLEOTIDE SEQUENCE [LARGE SCALE GENOMIC DNA]</scope>
    <source>
        <strain evidence="3 4">DSM 40224</strain>
    </source>
</reference>
<evidence type="ECO:0000313" key="4">
    <source>
        <dbReference type="Proteomes" id="UP000053127"/>
    </source>
</evidence>
<feature type="region of interest" description="Disordered" evidence="1">
    <location>
        <begin position="601"/>
        <end position="636"/>
    </location>
</feature>
<dbReference type="Proteomes" id="UP000053127">
    <property type="component" value="Unassembled WGS sequence"/>
</dbReference>
<dbReference type="PANTHER" id="PTHR45527:SF1">
    <property type="entry name" value="FATTY ACID SYNTHASE"/>
    <property type="match status" value="1"/>
</dbReference>
<name>A0A101NWB6_9ACTN</name>
<dbReference type="Gene3D" id="3.30.559.10">
    <property type="entry name" value="Chloramphenicol acetyltransferase-like domain"/>
    <property type="match status" value="2"/>
</dbReference>
<dbReference type="SUPFAM" id="SSF52777">
    <property type="entry name" value="CoA-dependent acyltransferases"/>
    <property type="match status" value="4"/>
</dbReference>
<feature type="compositionally biased region" description="Basic and acidic residues" evidence="1">
    <location>
        <begin position="604"/>
        <end position="620"/>
    </location>
</feature>
<proteinExistence type="predicted"/>
<comment type="caution">
    <text evidence="3">The sequence shown here is derived from an EMBL/GenBank/DDBJ whole genome shotgun (WGS) entry which is preliminary data.</text>
</comment>
<sequence>MPMTDGRATAERRTDASMTVVVAPGRPPYDVPPVLEIRGPLGVGRVAAALDHAATRNPGGRPWRHTLRRLGPDHHLLHVEPGTAASPGGPHEYPDAFPAGLVADLLTAHDRPTVPLAPAQLDLVRRAEDAPGNHPVRALNAAEPLDPAAVDTALRALVRAHPLLGARIDTTTGGGLHAMPLVYALECADLGDVPRAREREAVADAARRLDPATGSTLCALLLRRRRRLVLVAHELVADEVSSDILMADLRAALARPEEELAVEDVQYPDWAAALPAVATDLRETERWRTVAEGRAATRALRPRAPLPDVAPHHHAGFALGRAATRRLTGAVPRRFGLTPAQLLTGAMGLALIRWRGTERASFDVCVDGRQGGPALARTVGPLVETEPVLLDGGREESARQFIDRVAASLADVGRGAFGACREHAPDAALRLALREPVPVLVRFTPDADVRAVEPSQRTATAYALDADARVRGGRLCVRLDWLPAARDGVTEDSAGRLLAVLEEVLDELAGSTSVLPATTSSVAASPLQREILADADAHPGTGRQIEQLSWVWHGPLDIARFTAAWQSVFDREAVLRAAFDHGPDPAITIHDRVVPQVVRMPHPGADRPDALVGDRRRGLDPRSPGPLRITLLEGPRHDGTSARTTRVLLTYHLALLDTWSVRLLVAEFCRAYLTDGALPGGDRRPDVRDYAHWIEAQDLAPARDYWQRSAPRPAIAASVSAYATASPVARGTGTGRARVRLTSSEAARLDAWAARWGATECGALQAAWALLLYRATGADGSMPVRFSVAVSGRGIPLEGVERLPGALRNPLPVSVEVDPTATVPDLLAALRDQAIDLSSYEWVSAGQIHGWTGAVPNGPAGPERTAESLLVFESGLDPLQRLEPQFAAHGIRIDFPETTGAANAFPVTLVAHRDEAGGLVLSVIHDRARLADGTGLLADCADLLRELPYEADETTPIAELLDELSVTAAARPSFMTLRQGTEGVICLVPSPGVPRSWYARLSLQYVGPETVILLCLTPKGSRAWHTVLRSLADAGRRLLLVAFSGGGAAAYETARLLAADGCRPATVVLTADTGTEQAVGDLARLLAEAARRPGSKDSGSPHHGHL</sequence>
<dbReference type="GO" id="GO:0044550">
    <property type="term" value="P:secondary metabolite biosynthetic process"/>
    <property type="evidence" value="ECO:0007669"/>
    <property type="project" value="TreeGrafter"/>
</dbReference>
<dbReference type="STRING" id="67386.AQI95_34825"/>
<dbReference type="Pfam" id="PF00668">
    <property type="entry name" value="Condensation"/>
    <property type="match status" value="2"/>
</dbReference>
<dbReference type="GO" id="GO:0005737">
    <property type="term" value="C:cytoplasm"/>
    <property type="evidence" value="ECO:0007669"/>
    <property type="project" value="TreeGrafter"/>
</dbReference>
<accession>A0A101NWB6</accession>
<gene>
    <name evidence="3" type="ORF">AQI95_34825</name>
</gene>
<feature type="domain" description="Condensation" evidence="2">
    <location>
        <begin position="139"/>
        <end position="412"/>
    </location>
</feature>
<organism evidence="3 4">
    <name type="scientific">Streptomyces yokosukanensis</name>
    <dbReference type="NCBI Taxonomy" id="67386"/>
    <lineage>
        <taxon>Bacteria</taxon>
        <taxon>Bacillati</taxon>
        <taxon>Actinomycetota</taxon>
        <taxon>Actinomycetes</taxon>
        <taxon>Kitasatosporales</taxon>
        <taxon>Streptomycetaceae</taxon>
        <taxon>Streptomyces</taxon>
    </lineage>
</organism>
<keyword evidence="4" id="KW-1185">Reference proteome</keyword>